<dbReference type="Proteomes" id="UP000726737">
    <property type="component" value="Unassembled WGS sequence"/>
</dbReference>
<accession>A0A9P6PII4</accession>
<dbReference type="OrthoDB" id="2432435at2759"/>
<feature type="non-terminal residue" evidence="1">
    <location>
        <position position="395"/>
    </location>
</feature>
<dbReference type="AlphaFoldDB" id="A0A9P6PII4"/>
<reference evidence="1" key="1">
    <citation type="journal article" date="2020" name="Fungal Divers.">
        <title>Resolving the Mortierellaceae phylogeny through synthesis of multi-gene phylogenetics and phylogenomics.</title>
        <authorList>
            <person name="Vandepol N."/>
            <person name="Liber J."/>
            <person name="Desiro A."/>
            <person name="Na H."/>
            <person name="Kennedy M."/>
            <person name="Barry K."/>
            <person name="Grigoriev I.V."/>
            <person name="Miller A.N."/>
            <person name="O'Donnell K."/>
            <person name="Stajich J.E."/>
            <person name="Bonito G."/>
        </authorList>
    </citation>
    <scope>NUCLEOTIDE SEQUENCE</scope>
    <source>
        <strain evidence="1">KOD948</strain>
    </source>
</reference>
<protein>
    <submittedName>
        <fullName evidence="1">Uncharacterized protein</fullName>
    </submittedName>
</protein>
<proteinExistence type="predicted"/>
<evidence type="ECO:0000313" key="1">
    <source>
        <dbReference type="EMBL" id="KAG0245976.1"/>
    </source>
</evidence>
<keyword evidence="2" id="KW-1185">Reference proteome</keyword>
<comment type="caution">
    <text evidence="1">The sequence shown here is derived from an EMBL/GenBank/DDBJ whole genome shotgun (WGS) entry which is preliminary data.</text>
</comment>
<organism evidence="1 2">
    <name type="scientific">Mortierella polycephala</name>
    <dbReference type="NCBI Taxonomy" id="41804"/>
    <lineage>
        <taxon>Eukaryota</taxon>
        <taxon>Fungi</taxon>
        <taxon>Fungi incertae sedis</taxon>
        <taxon>Mucoromycota</taxon>
        <taxon>Mortierellomycotina</taxon>
        <taxon>Mortierellomycetes</taxon>
        <taxon>Mortierellales</taxon>
        <taxon>Mortierellaceae</taxon>
        <taxon>Mortierella</taxon>
    </lineage>
</organism>
<name>A0A9P6PII4_9FUNG</name>
<gene>
    <name evidence="1" type="ORF">BG011_002610</name>
</gene>
<evidence type="ECO:0000313" key="2">
    <source>
        <dbReference type="Proteomes" id="UP000726737"/>
    </source>
</evidence>
<dbReference type="EMBL" id="JAAAJA010001855">
    <property type="protein sequence ID" value="KAG0245976.1"/>
    <property type="molecule type" value="Genomic_DNA"/>
</dbReference>
<sequence>MAQEALEGADLRQLSSYLSKADEARTLGNLYRTVTEEGHVKWVCFDHYRDGYMDSIQQRFADIVTTNKGKFIEGLGQVKIELSTPLTAQGFYDALKRTKGVQELTIMLKWDATKSDIQQLCDTIFESNVSILTVNAYFFDGPASDVLNHSSRFDPFIQMIARGKLQSFTIKDCRRFFDQISDTASPVIPTLRALHLYTKRQATGHLVSGHLVLGSLMESKFTMQRIANLFRRFPNLIEATVACLDIDEMFEVLPIQQLPQLSVLHLQRPERNNKATLQLLNGTVRHMDMQFGYIPKLAYSGSLREFEMYQDIMPLPDLKYLLGANMGLTKLRLWVPEDPLECISLISSLMSTRSSPLLVVIDNVYGFSTKMEFWNAAKVPPPESTGKWIQLPHSM</sequence>